<feature type="chain" id="PRO_5021205112" description="Karyogamy protein 5" evidence="3">
    <location>
        <begin position="20"/>
        <end position="488"/>
    </location>
</feature>
<gene>
    <name evidence="4" type="ORF">SeLEV6574_g01769</name>
</gene>
<dbReference type="AlphaFoldDB" id="A0A507DC84"/>
<feature type="transmembrane region" description="Helical" evidence="2">
    <location>
        <begin position="381"/>
        <end position="399"/>
    </location>
</feature>
<keyword evidence="2" id="KW-0812">Transmembrane</keyword>
<reference evidence="4 5" key="1">
    <citation type="journal article" date="2019" name="Sci. Rep.">
        <title>Comparative genomics of chytrid fungi reveal insights into the obligate biotrophic and pathogenic lifestyle of Synchytrium endobioticum.</title>
        <authorList>
            <person name="van de Vossenberg B.T.L.H."/>
            <person name="Warris S."/>
            <person name="Nguyen H.D.T."/>
            <person name="van Gent-Pelzer M.P.E."/>
            <person name="Joly D.L."/>
            <person name="van de Geest H.C."/>
            <person name="Bonants P.J.M."/>
            <person name="Smith D.S."/>
            <person name="Levesque C.A."/>
            <person name="van der Lee T.A.J."/>
        </authorList>
    </citation>
    <scope>NUCLEOTIDE SEQUENCE [LARGE SCALE GENOMIC DNA]</scope>
    <source>
        <strain evidence="4 5">LEV6574</strain>
    </source>
</reference>
<protein>
    <recommendedName>
        <fullName evidence="6">Karyogamy protein 5</fullName>
    </recommendedName>
</protein>
<keyword evidence="2" id="KW-1133">Transmembrane helix</keyword>
<dbReference type="EMBL" id="QEAM01000043">
    <property type="protein sequence ID" value="TPX48915.1"/>
    <property type="molecule type" value="Genomic_DNA"/>
</dbReference>
<dbReference type="Proteomes" id="UP000320475">
    <property type="component" value="Unassembled WGS sequence"/>
</dbReference>
<dbReference type="VEuPathDB" id="FungiDB:SeMB42_g05845"/>
<feature type="compositionally biased region" description="Acidic residues" evidence="1">
    <location>
        <begin position="450"/>
        <end position="488"/>
    </location>
</feature>
<keyword evidence="3" id="KW-0732">Signal</keyword>
<feature type="region of interest" description="Disordered" evidence="1">
    <location>
        <begin position="448"/>
        <end position="488"/>
    </location>
</feature>
<evidence type="ECO:0000313" key="4">
    <source>
        <dbReference type="EMBL" id="TPX48915.1"/>
    </source>
</evidence>
<dbReference type="Gene3D" id="1.10.287.950">
    <property type="entry name" value="Methyl-accepting chemotaxis protein"/>
    <property type="match status" value="1"/>
</dbReference>
<evidence type="ECO:0000256" key="1">
    <source>
        <dbReference type="SAM" id="MobiDB-lite"/>
    </source>
</evidence>
<evidence type="ECO:0000256" key="2">
    <source>
        <dbReference type="SAM" id="Phobius"/>
    </source>
</evidence>
<feature type="signal peptide" evidence="3">
    <location>
        <begin position="1"/>
        <end position="19"/>
    </location>
</feature>
<name>A0A507DC84_9FUNG</name>
<comment type="caution">
    <text evidence="4">The sequence shown here is derived from an EMBL/GenBank/DDBJ whole genome shotgun (WGS) entry which is preliminary data.</text>
</comment>
<feature type="transmembrane region" description="Helical" evidence="2">
    <location>
        <begin position="411"/>
        <end position="431"/>
    </location>
</feature>
<accession>A0A507DC84</accession>
<organism evidence="4 5">
    <name type="scientific">Synchytrium endobioticum</name>
    <dbReference type="NCBI Taxonomy" id="286115"/>
    <lineage>
        <taxon>Eukaryota</taxon>
        <taxon>Fungi</taxon>
        <taxon>Fungi incertae sedis</taxon>
        <taxon>Chytridiomycota</taxon>
        <taxon>Chytridiomycota incertae sedis</taxon>
        <taxon>Chytridiomycetes</taxon>
        <taxon>Synchytriales</taxon>
        <taxon>Synchytriaceae</taxon>
        <taxon>Synchytrium</taxon>
    </lineage>
</organism>
<evidence type="ECO:0000256" key="3">
    <source>
        <dbReference type="SAM" id="SignalP"/>
    </source>
</evidence>
<evidence type="ECO:0000313" key="5">
    <source>
        <dbReference type="Proteomes" id="UP000320475"/>
    </source>
</evidence>
<evidence type="ECO:0008006" key="6">
    <source>
        <dbReference type="Google" id="ProtNLM"/>
    </source>
</evidence>
<keyword evidence="2" id="KW-0472">Membrane</keyword>
<proteinExistence type="predicted"/>
<feature type="transmembrane region" description="Helical" evidence="2">
    <location>
        <begin position="348"/>
        <end position="369"/>
    </location>
</feature>
<sequence>MQLCTLILLLVGRLHQSQAIYWPFASNSAAKSPSDSVIQDSGDDAGSDYEAHLGKFRNSVNEVFDLFKKETSDVVESNQLAMVKDIEASSNCHGRVISEYKADCSAPTFLKSRKSANLVKYAVQLTVCQRHYMENTQISLGCIGVDSDAQAMECKRAIDQHASSKAVYDGYYRALLFACSPNVLEHHIESIKQTITAMTQHYTDIYRHSLSKYTELQKYWESNTNAMKDMGQLMKQLQDLADRTKDSMTESSNSVESFSQNLHTSFQDVVLSMSQQQDVMMKSIQNHKESLDVMADTLDTVSARFDDMKPMADSVVTTMDLYAEWFKRINQILSGMNLDTLFSIVVDFLQYVPAFVGSGVSLAIVYRLLPSSVSEQYGTATCALLLLSTLNVTLLPSLSNSNYLMGFSSGFVLHVALSMVFHLWMILLKSLRGSTRNPRRVQAPQRILVYEEEEEEEEEEGDEEEWDDDDEEEKVLEEMALEEELDEY</sequence>